<dbReference type="PROSITE" id="PS00678">
    <property type="entry name" value="WD_REPEATS_1"/>
    <property type="match status" value="1"/>
</dbReference>
<dbReference type="GO" id="GO:0035591">
    <property type="term" value="F:signaling adaptor activity"/>
    <property type="evidence" value="ECO:0007669"/>
    <property type="project" value="TreeGrafter"/>
</dbReference>
<dbReference type="PROSITE" id="PS50294">
    <property type="entry name" value="WD_REPEATS_REGION"/>
    <property type="match status" value="2"/>
</dbReference>
<name>A0AA88N931_CHASR</name>
<dbReference type="InterPro" id="IPR015943">
    <property type="entry name" value="WD40/YVTN_repeat-like_dom_sf"/>
</dbReference>
<dbReference type="Pfam" id="PF00400">
    <property type="entry name" value="WD40"/>
    <property type="match status" value="3"/>
</dbReference>
<dbReference type="SUPFAM" id="SSF50978">
    <property type="entry name" value="WD40 repeat-like"/>
    <property type="match status" value="1"/>
</dbReference>
<comment type="similarity">
    <text evidence="3">Belongs to the WD repeat WDR59 family.</text>
</comment>
<dbReference type="GO" id="GO:0034198">
    <property type="term" value="P:cellular response to amino acid starvation"/>
    <property type="evidence" value="ECO:0007669"/>
    <property type="project" value="TreeGrafter"/>
</dbReference>
<dbReference type="InterPro" id="IPR020472">
    <property type="entry name" value="WD40_PAC1"/>
</dbReference>
<dbReference type="PANTHER" id="PTHR46170:SF1">
    <property type="entry name" value="GATOR COMPLEX PROTEIN WDR59"/>
    <property type="match status" value="1"/>
</dbReference>
<evidence type="ECO:0000256" key="3">
    <source>
        <dbReference type="ARBA" id="ARBA00038452"/>
    </source>
</evidence>
<protein>
    <recommendedName>
        <fullName evidence="5">RWD domain-containing protein</fullName>
    </recommendedName>
</protein>
<dbReference type="GO" id="GO:1904263">
    <property type="term" value="P:positive regulation of TORC1 signaling"/>
    <property type="evidence" value="ECO:0007669"/>
    <property type="project" value="TreeGrafter"/>
</dbReference>
<dbReference type="PANTHER" id="PTHR46170">
    <property type="entry name" value="GATOR COMPLEX PROTEIN WDR59"/>
    <property type="match status" value="1"/>
</dbReference>
<dbReference type="InterPro" id="IPR039456">
    <property type="entry name" value="WDR59_mRING-H2-C3H3C2"/>
</dbReference>
<dbReference type="AlphaFoldDB" id="A0AA88N931"/>
<organism evidence="6 7">
    <name type="scientific">Channa striata</name>
    <name type="common">Snakehead murrel</name>
    <name type="synonym">Ophicephalus striatus</name>
    <dbReference type="NCBI Taxonomy" id="64152"/>
    <lineage>
        <taxon>Eukaryota</taxon>
        <taxon>Metazoa</taxon>
        <taxon>Chordata</taxon>
        <taxon>Craniata</taxon>
        <taxon>Vertebrata</taxon>
        <taxon>Euteleostomi</taxon>
        <taxon>Actinopterygii</taxon>
        <taxon>Neopterygii</taxon>
        <taxon>Teleostei</taxon>
        <taxon>Neoteleostei</taxon>
        <taxon>Acanthomorphata</taxon>
        <taxon>Anabantaria</taxon>
        <taxon>Anabantiformes</taxon>
        <taxon>Channoidei</taxon>
        <taxon>Channidae</taxon>
        <taxon>Channa</taxon>
    </lineage>
</organism>
<dbReference type="CDD" id="cd16692">
    <property type="entry name" value="mRING-H2-C3H3C2_WDR59"/>
    <property type="match status" value="1"/>
</dbReference>
<evidence type="ECO:0000256" key="4">
    <source>
        <dbReference type="PROSITE-ProRule" id="PRU00221"/>
    </source>
</evidence>
<feature type="repeat" description="WD" evidence="4">
    <location>
        <begin position="187"/>
        <end position="229"/>
    </location>
</feature>
<sequence>MAARWSSENVVVEFRDAQATTMSVDCLGYHAVLSGRRFLYIVNLEAPSEPPRKISRQSKWDVGTVQWNPHKSESHVFAASSNQRVDLYSWRDGCGEVHTSLQGHTRVISDLDWSWFEPEFLVTSSVDTYIYIWDTRDTRKPTMALSAVAGASQVKWNRKNQYLLASSHDGDVRIWDKRKPNTAAEYVAAHLSKIHGLDWHPDNEFILATSSQDNSVRFWDYRQPRKYLNILSCQVPVWKARYTPFSNGLVTVMVPQLRRENSLLLWSTLDLNSPVHAFVGHDDVVLEFQWRPQKEGSKDYQLVTWSRDQTLRIWRVDPQLQKLCVSDMVEDIMEDIMSTKEPEIQHSVGPAGGSLQDQGISLNSGGRQDSGLPQTLQQEFSLVNLQIRNVNVEMDAVNCSCVVSAHFGSHQVHLVVTFPAQYPNNAAPTFQFVSPTTIPSDMRIKIQKILTDTSLQKVKRNQNCLEPCVRQLVSCLESDMTQEDGPATGPFVLSNPVTPALPAFPRVTNTYGSYQDANIPFPRTSGARFCGTGCLVYFTRPITMHRSVPPTEPTPRSLSALSAYHSGVLTPMKMRSESQSTLRLYSGSPTRSDKDTVSISSFYYKERKSRRFKTKREATDYGNRPIKLAGKVIIQEISCLLPVHKALGESYILNMNDIKETCQKNAAAALAVGRRDVAKVWALASAATSQDLSPDSDPDTETPWARHPFGRHLLETLLDHYSHMSDVQTLAMLCSVFRAQAPPPDSYSLYGHHPSRSSMFPPPHSRYPSYTSSSVTSGSCSSTSDSITTTTWNIGAEHPNPWGESSPDDYRYGNQGYTDPREREREQHDMNKRLLDPANTLQFDDFKKCYGEILYRWGLREKRADVLKFASCPPEPHKGIEFGVYCCNCRSQARGTQCAVCKHLTFQCAICHVAVRGSSNFCLSCGHGGHTSHMMDWFRRQDECPTGCGCHCLLQSTF</sequence>
<dbReference type="Gene3D" id="2.130.10.10">
    <property type="entry name" value="YVTN repeat-like/Quinoprotein amine dehydrogenase"/>
    <property type="match status" value="2"/>
</dbReference>
<dbReference type="InterPro" id="IPR049566">
    <property type="entry name" value="WDR59_RTC1-like_RING_Znf"/>
</dbReference>
<dbReference type="InterPro" id="IPR001680">
    <property type="entry name" value="WD40_rpt"/>
</dbReference>
<dbReference type="Pfam" id="PF17120">
    <property type="entry name" value="zf-RING_16"/>
    <property type="match status" value="1"/>
</dbReference>
<dbReference type="InterPro" id="IPR036322">
    <property type="entry name" value="WD40_repeat_dom_sf"/>
</dbReference>
<reference evidence="6" key="1">
    <citation type="submission" date="2023-07" db="EMBL/GenBank/DDBJ databases">
        <title>Chromosome-level Genome Assembly of Striped Snakehead (Channa striata).</title>
        <authorList>
            <person name="Liu H."/>
        </authorList>
    </citation>
    <scope>NUCLEOTIDE SEQUENCE</scope>
    <source>
        <strain evidence="6">Gz</strain>
        <tissue evidence="6">Muscle</tissue>
    </source>
</reference>
<feature type="repeat" description="WD" evidence="4">
    <location>
        <begin position="278"/>
        <end position="317"/>
    </location>
</feature>
<dbReference type="EMBL" id="JAUPFM010000004">
    <property type="protein sequence ID" value="KAK2854347.1"/>
    <property type="molecule type" value="Genomic_DNA"/>
</dbReference>
<dbReference type="PROSITE" id="PS50908">
    <property type="entry name" value="RWD"/>
    <property type="match status" value="1"/>
</dbReference>
<accession>A0AA88N931</accession>
<dbReference type="SMART" id="SM00320">
    <property type="entry name" value="WD40"/>
    <property type="match status" value="5"/>
</dbReference>
<evidence type="ECO:0000259" key="5">
    <source>
        <dbReference type="PROSITE" id="PS50908"/>
    </source>
</evidence>
<feature type="repeat" description="WD" evidence="4">
    <location>
        <begin position="154"/>
        <end position="185"/>
    </location>
</feature>
<dbReference type="SMART" id="SM00591">
    <property type="entry name" value="RWD"/>
    <property type="match status" value="1"/>
</dbReference>
<dbReference type="InterPro" id="IPR016135">
    <property type="entry name" value="UBQ-conjugating_enzyme/RWD"/>
</dbReference>
<dbReference type="GO" id="GO:0035859">
    <property type="term" value="C:Seh1-associated complex"/>
    <property type="evidence" value="ECO:0007669"/>
    <property type="project" value="TreeGrafter"/>
</dbReference>
<comment type="caution">
    <text evidence="6">The sequence shown here is derived from an EMBL/GenBank/DDBJ whole genome shotgun (WGS) entry which is preliminary data.</text>
</comment>
<evidence type="ECO:0000256" key="1">
    <source>
        <dbReference type="ARBA" id="ARBA00022574"/>
    </source>
</evidence>
<proteinExistence type="inferred from homology"/>
<dbReference type="InterPro" id="IPR019775">
    <property type="entry name" value="WD40_repeat_CS"/>
</dbReference>
<keyword evidence="1 4" id="KW-0853">WD repeat</keyword>
<keyword evidence="7" id="KW-1185">Reference proteome</keyword>
<dbReference type="Gene3D" id="3.10.110.10">
    <property type="entry name" value="Ubiquitin Conjugating Enzyme"/>
    <property type="match status" value="1"/>
</dbReference>
<feature type="repeat" description="WD" evidence="4">
    <location>
        <begin position="101"/>
        <end position="143"/>
    </location>
</feature>
<dbReference type="InterPro" id="IPR049567">
    <property type="entry name" value="WDR59-like"/>
</dbReference>
<evidence type="ECO:0000313" key="6">
    <source>
        <dbReference type="EMBL" id="KAK2854347.1"/>
    </source>
</evidence>
<evidence type="ECO:0000313" key="7">
    <source>
        <dbReference type="Proteomes" id="UP001187415"/>
    </source>
</evidence>
<dbReference type="GO" id="GO:0005774">
    <property type="term" value="C:vacuolar membrane"/>
    <property type="evidence" value="ECO:0007669"/>
    <property type="project" value="TreeGrafter"/>
</dbReference>
<dbReference type="Proteomes" id="UP001187415">
    <property type="component" value="Unassembled WGS sequence"/>
</dbReference>
<dbReference type="PROSITE" id="PS50082">
    <property type="entry name" value="WD_REPEATS_2"/>
    <property type="match status" value="4"/>
</dbReference>
<dbReference type="SUPFAM" id="SSF54495">
    <property type="entry name" value="UBC-like"/>
    <property type="match status" value="1"/>
</dbReference>
<evidence type="ECO:0000256" key="2">
    <source>
        <dbReference type="ARBA" id="ARBA00022737"/>
    </source>
</evidence>
<feature type="domain" description="RWD" evidence="5">
    <location>
        <begin position="378"/>
        <end position="479"/>
    </location>
</feature>
<dbReference type="InterPro" id="IPR006575">
    <property type="entry name" value="RWD_dom"/>
</dbReference>
<gene>
    <name evidence="6" type="ORF">Q5P01_007008</name>
</gene>
<keyword evidence="2" id="KW-0677">Repeat</keyword>
<dbReference type="PRINTS" id="PR00320">
    <property type="entry name" value="GPROTEINBRPT"/>
</dbReference>